<organism evidence="3 4">
    <name type="scientific">Taenia crassiceps</name>
    <dbReference type="NCBI Taxonomy" id="6207"/>
    <lineage>
        <taxon>Eukaryota</taxon>
        <taxon>Metazoa</taxon>
        <taxon>Spiralia</taxon>
        <taxon>Lophotrochozoa</taxon>
        <taxon>Platyhelminthes</taxon>
        <taxon>Cestoda</taxon>
        <taxon>Eucestoda</taxon>
        <taxon>Cyclophyllidea</taxon>
        <taxon>Taeniidae</taxon>
        <taxon>Taenia</taxon>
    </lineage>
</organism>
<comment type="caution">
    <text evidence="3">The sequence shown here is derived from an EMBL/GenBank/DDBJ whole genome shotgun (WGS) entry which is preliminary data.</text>
</comment>
<accession>A0ABR4Q9U0</accession>
<reference evidence="3 4" key="1">
    <citation type="journal article" date="2022" name="Front. Cell. Infect. Microbiol.">
        <title>The Genomes of Two Strains of Taenia crassiceps the Animal Model for the Study of Human Cysticercosis.</title>
        <authorList>
            <person name="Bobes R.J."/>
            <person name="Estrada K."/>
            <person name="Rios-Valencia D.G."/>
            <person name="Calderon-Gallegos A."/>
            <person name="de la Torre P."/>
            <person name="Carrero J.C."/>
            <person name="Sanchez-Flores A."/>
            <person name="Laclette J.P."/>
        </authorList>
    </citation>
    <scope>NUCLEOTIDE SEQUENCE [LARGE SCALE GENOMIC DNA]</scope>
    <source>
        <strain evidence="3">WFUcys</strain>
    </source>
</reference>
<keyword evidence="4" id="KW-1185">Reference proteome</keyword>
<evidence type="ECO:0000313" key="3">
    <source>
        <dbReference type="EMBL" id="KAL5106407.1"/>
    </source>
</evidence>
<proteinExistence type="predicted"/>
<keyword evidence="2" id="KW-0732">Signal</keyword>
<dbReference type="EMBL" id="JAKROA010000006">
    <property type="protein sequence ID" value="KAL5106407.1"/>
    <property type="molecule type" value="Genomic_DNA"/>
</dbReference>
<feature type="signal peptide" evidence="2">
    <location>
        <begin position="1"/>
        <end position="21"/>
    </location>
</feature>
<feature type="compositionally biased region" description="Polar residues" evidence="1">
    <location>
        <begin position="143"/>
        <end position="163"/>
    </location>
</feature>
<sequence length="254" mass="28264">MSLRWALVLLLGLSLVLVAESKSAGEGQIKRKCDKVIREMNCTVDHCWTLAEVGDCVDLRIYTKEPVVQTKPRWNKRCKPSRRICVSKMGGKGMRIRGILNKDPFVVTSLDEENKETFKIIIGWKAKYEQMTENFENPGKANGSENNWTTQLTGMPQYGTSKPSWEWSETEETEEEENVSTPEVGEGLEHDHDSGDMGDDEAEGSFTPGMNDNNIDSNVDSDGILVHIATTSPSLSLVASKVFIVAFILSLLSC</sequence>
<feature type="compositionally biased region" description="Acidic residues" evidence="1">
    <location>
        <begin position="168"/>
        <end position="178"/>
    </location>
</feature>
<feature type="region of interest" description="Disordered" evidence="1">
    <location>
        <begin position="135"/>
        <end position="215"/>
    </location>
</feature>
<feature type="chain" id="PRO_5046067801" evidence="2">
    <location>
        <begin position="22"/>
        <end position="254"/>
    </location>
</feature>
<name>A0ABR4Q9U0_9CEST</name>
<dbReference type="Proteomes" id="UP001651158">
    <property type="component" value="Unassembled WGS sequence"/>
</dbReference>
<gene>
    <name evidence="3" type="ORF">TcWFU_008828</name>
</gene>
<evidence type="ECO:0000313" key="4">
    <source>
        <dbReference type="Proteomes" id="UP001651158"/>
    </source>
</evidence>
<evidence type="ECO:0000256" key="2">
    <source>
        <dbReference type="SAM" id="SignalP"/>
    </source>
</evidence>
<protein>
    <submittedName>
        <fullName evidence="3">Uncharacterized protein</fullName>
    </submittedName>
</protein>
<evidence type="ECO:0000256" key="1">
    <source>
        <dbReference type="SAM" id="MobiDB-lite"/>
    </source>
</evidence>